<dbReference type="EMBL" id="FQVK01000012">
    <property type="protein sequence ID" value="SHE93274.1"/>
    <property type="molecule type" value="Genomic_DNA"/>
</dbReference>
<sequence>MRLPSSSTVRTPWYRADSREGPAIRVKRTLNSVNVIYARTDLVILRGAPRFMRSDNWPKFIAQAVRDWIAAVGAKTAYIEPRSPCENGYRESCNGRFRDELLNGEVFYSLREAQILIEQWRKHYNTKRPHSALDYRPPAPETTIPMEQRPMMHQQSNWSSQMRLLSHSWAKRPVGNRNTSGGPELSTEKSSGKQIRGMPCKRSSAPPACPPHRRLEVRPRLTPRQ</sequence>
<dbReference type="PANTHER" id="PTHR47515">
    <property type="entry name" value="LOW CALCIUM RESPONSE LOCUS PROTEIN T"/>
    <property type="match status" value="1"/>
</dbReference>
<dbReference type="InterPro" id="IPR012337">
    <property type="entry name" value="RNaseH-like_sf"/>
</dbReference>
<dbReference type="GO" id="GO:0015074">
    <property type="term" value="P:DNA integration"/>
    <property type="evidence" value="ECO:0007669"/>
    <property type="project" value="InterPro"/>
</dbReference>
<evidence type="ECO:0000313" key="4">
    <source>
        <dbReference type="Proteomes" id="UP000325134"/>
    </source>
</evidence>
<dbReference type="GO" id="GO:0003676">
    <property type="term" value="F:nucleic acid binding"/>
    <property type="evidence" value="ECO:0007669"/>
    <property type="project" value="InterPro"/>
</dbReference>
<keyword evidence="4" id="KW-1185">Reference proteome</keyword>
<gene>
    <name evidence="3" type="ORF">SAMN05444279_1122</name>
</gene>
<organism evidence="3 4">
    <name type="scientific">Ruegeria intermedia</name>
    <dbReference type="NCBI Taxonomy" id="996115"/>
    <lineage>
        <taxon>Bacteria</taxon>
        <taxon>Pseudomonadati</taxon>
        <taxon>Pseudomonadota</taxon>
        <taxon>Alphaproteobacteria</taxon>
        <taxon>Rhodobacterales</taxon>
        <taxon>Roseobacteraceae</taxon>
        <taxon>Ruegeria</taxon>
    </lineage>
</organism>
<dbReference type="AlphaFoldDB" id="A0A1M4XI88"/>
<evidence type="ECO:0000256" key="1">
    <source>
        <dbReference type="SAM" id="MobiDB-lite"/>
    </source>
</evidence>
<dbReference type="PANTHER" id="PTHR47515:SF1">
    <property type="entry name" value="BLR2054 PROTEIN"/>
    <property type="match status" value="1"/>
</dbReference>
<reference evidence="3 4" key="1">
    <citation type="submission" date="2016-11" db="EMBL/GenBank/DDBJ databases">
        <authorList>
            <person name="Varghese N."/>
            <person name="Submissions S."/>
        </authorList>
    </citation>
    <scope>NUCLEOTIDE SEQUENCE [LARGE SCALE GENOMIC DNA]</scope>
    <source>
        <strain evidence="3 4">DSM 29341</strain>
    </source>
</reference>
<dbReference type="InterPro" id="IPR001584">
    <property type="entry name" value="Integrase_cat-core"/>
</dbReference>
<evidence type="ECO:0000313" key="3">
    <source>
        <dbReference type="EMBL" id="SHE93274.1"/>
    </source>
</evidence>
<dbReference type="SUPFAM" id="SSF53098">
    <property type="entry name" value="Ribonuclease H-like"/>
    <property type="match status" value="1"/>
</dbReference>
<name>A0A1M4XI88_9RHOB</name>
<feature type="domain" description="Integrase catalytic" evidence="2">
    <location>
        <begin position="42"/>
        <end position="145"/>
    </location>
</feature>
<evidence type="ECO:0000259" key="2">
    <source>
        <dbReference type="PROSITE" id="PS50994"/>
    </source>
</evidence>
<feature type="region of interest" description="Disordered" evidence="1">
    <location>
        <begin position="171"/>
        <end position="225"/>
    </location>
</feature>
<protein>
    <submittedName>
        <fullName evidence="3">Integrase core domain-containing protein</fullName>
    </submittedName>
</protein>
<dbReference type="InterPro" id="IPR036397">
    <property type="entry name" value="RNaseH_sf"/>
</dbReference>
<proteinExistence type="predicted"/>
<accession>A0A1M4XI88</accession>
<dbReference type="Pfam" id="PF13683">
    <property type="entry name" value="rve_3"/>
    <property type="match status" value="1"/>
</dbReference>
<dbReference type="PROSITE" id="PS50994">
    <property type="entry name" value="INTEGRASE"/>
    <property type="match status" value="1"/>
</dbReference>
<dbReference type="Proteomes" id="UP000325134">
    <property type="component" value="Unassembled WGS sequence"/>
</dbReference>
<dbReference type="Gene3D" id="3.30.420.10">
    <property type="entry name" value="Ribonuclease H-like superfamily/Ribonuclease H"/>
    <property type="match status" value="1"/>
</dbReference>